<reference evidence="4 5" key="1">
    <citation type="journal article" date="2015" name="Nature">
        <title>rRNA introns, odd ribosomes, and small enigmatic genomes across a large radiation of phyla.</title>
        <authorList>
            <person name="Brown C.T."/>
            <person name="Hug L.A."/>
            <person name="Thomas B.C."/>
            <person name="Sharon I."/>
            <person name="Castelle C.J."/>
            <person name="Singh A."/>
            <person name="Wilkins M.J."/>
            <person name="Williams K.H."/>
            <person name="Banfield J.F."/>
        </authorList>
    </citation>
    <scope>NUCLEOTIDE SEQUENCE [LARGE SCALE GENOMIC DNA]</scope>
</reference>
<keyword evidence="2" id="KW-0812">Transmembrane</keyword>
<sequence length="104" mass="11959">MMYQNSAWWFSSPLMVGFGFFLIVIAIWSLYWKGRSLWKAARLGHLGWFIALLLINTAGILDILYIYIFSKSKLEKSEHSSGSAQAEHHHEQTPMKVNDTKPSI</sequence>
<feature type="transmembrane region" description="Helical" evidence="2">
    <location>
        <begin position="7"/>
        <end position="31"/>
    </location>
</feature>
<evidence type="ECO:0000256" key="1">
    <source>
        <dbReference type="SAM" id="MobiDB-lite"/>
    </source>
</evidence>
<dbReference type="AlphaFoldDB" id="A0A0G1U5J4"/>
<dbReference type="EMBL" id="LCPC01000013">
    <property type="protein sequence ID" value="KKU89352.1"/>
    <property type="molecule type" value="Genomic_DNA"/>
</dbReference>
<comment type="caution">
    <text evidence="4">The sequence shown here is derived from an EMBL/GenBank/DDBJ whole genome shotgun (WGS) entry which is preliminary data.</text>
</comment>
<name>A0A0G1U5J4_9BACT</name>
<evidence type="ECO:0000256" key="2">
    <source>
        <dbReference type="SAM" id="Phobius"/>
    </source>
</evidence>
<keyword evidence="2" id="KW-0472">Membrane</keyword>
<keyword evidence="2" id="KW-1133">Transmembrane helix</keyword>
<evidence type="ECO:0000259" key="3">
    <source>
        <dbReference type="Pfam" id="PF18893"/>
    </source>
</evidence>
<gene>
    <name evidence="4" type="ORF">UY20_C0013G0006</name>
</gene>
<proteinExistence type="predicted"/>
<protein>
    <recommendedName>
        <fullName evidence="3">DUF5652 domain-containing protein</fullName>
    </recommendedName>
</protein>
<accession>A0A0G1U5J4</accession>
<dbReference type="Proteomes" id="UP000034403">
    <property type="component" value="Unassembled WGS sequence"/>
</dbReference>
<dbReference type="InterPro" id="IPR043712">
    <property type="entry name" value="DUF5652"/>
</dbReference>
<evidence type="ECO:0000313" key="5">
    <source>
        <dbReference type="Proteomes" id="UP000034403"/>
    </source>
</evidence>
<dbReference type="Pfam" id="PF18893">
    <property type="entry name" value="DUF5652"/>
    <property type="match status" value="1"/>
</dbReference>
<organism evidence="4 5">
    <name type="scientific">Candidatus Yanofskybacteria bacterium GW2011_GWA1_48_10</name>
    <dbReference type="NCBI Taxonomy" id="1619022"/>
    <lineage>
        <taxon>Bacteria</taxon>
        <taxon>Candidatus Yanofskyibacteriota</taxon>
    </lineage>
</organism>
<feature type="transmembrane region" description="Helical" evidence="2">
    <location>
        <begin position="46"/>
        <end position="68"/>
    </location>
</feature>
<feature type="domain" description="DUF5652" evidence="3">
    <location>
        <begin position="21"/>
        <end position="75"/>
    </location>
</feature>
<feature type="region of interest" description="Disordered" evidence="1">
    <location>
        <begin position="79"/>
        <end position="104"/>
    </location>
</feature>
<evidence type="ECO:0000313" key="4">
    <source>
        <dbReference type="EMBL" id="KKU89352.1"/>
    </source>
</evidence>